<dbReference type="PANTHER" id="PTHR30272">
    <property type="entry name" value="3-HYDROXYACYL-[ACYL-CARRIER-PROTEIN] DEHYDRATASE"/>
    <property type="match status" value="1"/>
</dbReference>
<dbReference type="RefSeq" id="WP_375352644.1">
    <property type="nucleotide sequence ID" value="NZ_JBHHMI010000001.1"/>
</dbReference>
<dbReference type="EMBL" id="JBHHMI010000001">
    <property type="protein sequence ID" value="MFB5265362.1"/>
    <property type="molecule type" value="Genomic_DNA"/>
</dbReference>
<dbReference type="PANTHER" id="PTHR30272:SF8">
    <property type="entry name" value="3-HYDROXYDECANOYL-[ACYL-CARRIER-PROTEIN] DEHYDRATASE"/>
    <property type="match status" value="1"/>
</dbReference>
<dbReference type="Pfam" id="PF07977">
    <property type="entry name" value="FabA"/>
    <property type="match status" value="2"/>
</dbReference>
<sequence length="465" mass="52665">MNFQRTVMNYHNQLVQTHRDYQTQQGELHQQFLQQRELALKEMTAVLSRKPLVLGQTSEPLHPFRPVGPSFSRAELEVLASGKVSDVFGSRFESQDKYAHQVRMPKPPLLFADRVLGIEGEPGSLGLGKVWFEMDVTGDSWYLHDGCMPAGLMLESVVNLSPLLMSWLGIDTQSNGERFTRFLGCEFMFHESLIKRNTTLTSELTVDGQAHHDETWLTFHHIDSYADGQKRLTVRKAVVGFLTEAKLLEASGVNWAAETAEFNTDARRDAPVVACEHRSFTKEQVSLFSKGRTAECFGTGYEKAFTHIRSPRIQSGKMLMIDEVECFDPQGGPWGSGYLKAKKALQPDEWFFLCHFHNDPVMPGMLQLEGCLQAMAFYLAGLGFTLNKDGYRFDPIPEVLYEMQFRGQAPPTARELIYEIFVQEVHGGDEPKLYADLLVTVDGLKVCYCQRMGLRLVKMEGEREG</sequence>
<accession>A0ABV5AMY8</accession>
<evidence type="ECO:0000313" key="2">
    <source>
        <dbReference type="Proteomes" id="UP001580346"/>
    </source>
</evidence>
<dbReference type="InterPro" id="IPR013114">
    <property type="entry name" value="FabA_FabZ"/>
</dbReference>
<dbReference type="Proteomes" id="UP001580346">
    <property type="component" value="Unassembled WGS sequence"/>
</dbReference>
<organism evidence="1 2">
    <name type="scientific">Paenibacillus enshidis</name>
    <dbReference type="NCBI Taxonomy" id="1458439"/>
    <lineage>
        <taxon>Bacteria</taxon>
        <taxon>Bacillati</taxon>
        <taxon>Bacillota</taxon>
        <taxon>Bacilli</taxon>
        <taxon>Bacillales</taxon>
        <taxon>Paenibacillaceae</taxon>
        <taxon>Paenibacillus</taxon>
    </lineage>
</organism>
<name>A0ABV5AMY8_9BACL</name>
<proteinExistence type="predicted"/>
<dbReference type="InterPro" id="IPR029069">
    <property type="entry name" value="HotDog_dom_sf"/>
</dbReference>
<gene>
    <name evidence="1" type="ORF">ACE41H_00975</name>
</gene>
<keyword evidence="2" id="KW-1185">Reference proteome</keyword>
<dbReference type="SUPFAM" id="SSF54637">
    <property type="entry name" value="Thioesterase/thiol ester dehydrase-isomerase"/>
    <property type="match status" value="2"/>
</dbReference>
<comment type="caution">
    <text evidence="1">The sequence shown here is derived from an EMBL/GenBank/DDBJ whole genome shotgun (WGS) entry which is preliminary data.</text>
</comment>
<evidence type="ECO:0000313" key="1">
    <source>
        <dbReference type="EMBL" id="MFB5265362.1"/>
    </source>
</evidence>
<reference evidence="1 2" key="1">
    <citation type="submission" date="2024-09" db="EMBL/GenBank/DDBJ databases">
        <title>Paenibacillus zeirhizospherea sp. nov., isolated from surface of the maize (Zea mays) roots in a horticulture field, Hungary.</title>
        <authorList>
            <person name="Marton D."/>
            <person name="Farkas M."/>
            <person name="Bedics A."/>
            <person name="Toth E."/>
            <person name="Tancsics A."/>
            <person name="Boka K."/>
            <person name="Maroti G."/>
            <person name="Kriszt B."/>
            <person name="Cserhati M."/>
        </authorList>
    </citation>
    <scope>NUCLEOTIDE SEQUENCE [LARGE SCALE GENOMIC DNA]</scope>
    <source>
        <strain evidence="1 2">KCTC 33519</strain>
    </source>
</reference>
<evidence type="ECO:0008006" key="3">
    <source>
        <dbReference type="Google" id="ProtNLM"/>
    </source>
</evidence>
<protein>
    <recommendedName>
        <fullName evidence="3">Trans-2-decenoyl-[acyl-carrier-protein] isomerase</fullName>
    </recommendedName>
</protein>
<dbReference type="Gene3D" id="3.10.129.10">
    <property type="entry name" value="Hotdog Thioesterase"/>
    <property type="match status" value="2"/>
</dbReference>